<reference evidence="4" key="1">
    <citation type="submission" date="2020-08" db="EMBL/GenBank/DDBJ databases">
        <title>Genome public.</title>
        <authorList>
            <person name="Liu C."/>
            <person name="Sun Q."/>
        </authorList>
    </citation>
    <scope>NUCLEOTIDE SEQUENCE</scope>
    <source>
        <strain evidence="4">BX7</strain>
    </source>
</reference>
<dbReference type="InterPro" id="IPR057359">
    <property type="entry name" value="YfjL_N"/>
</dbReference>
<feature type="domain" description="YfjL-like N-terminal" evidence="3">
    <location>
        <begin position="8"/>
        <end position="96"/>
    </location>
</feature>
<dbReference type="Pfam" id="PF24911">
    <property type="entry name" value="YfjL_C"/>
    <property type="match status" value="1"/>
</dbReference>
<keyword evidence="5" id="KW-1185">Reference proteome</keyword>
<organism evidence="4 5">
    <name type="scientific">Feifania hominis</name>
    <dbReference type="NCBI Taxonomy" id="2763660"/>
    <lineage>
        <taxon>Bacteria</taxon>
        <taxon>Bacillati</taxon>
        <taxon>Bacillota</taxon>
        <taxon>Clostridia</taxon>
        <taxon>Eubacteriales</taxon>
        <taxon>Feifaniaceae</taxon>
        <taxon>Feifania</taxon>
    </lineage>
</organism>
<dbReference type="EMBL" id="JACRSP010000003">
    <property type="protein sequence ID" value="MBC8536744.1"/>
    <property type="molecule type" value="Genomic_DNA"/>
</dbReference>
<evidence type="ECO:0000313" key="5">
    <source>
        <dbReference type="Proteomes" id="UP000620366"/>
    </source>
</evidence>
<feature type="compositionally biased region" description="Basic and acidic residues" evidence="1">
    <location>
        <begin position="233"/>
        <end position="248"/>
    </location>
</feature>
<accession>A0A926DG92</accession>
<evidence type="ECO:0000313" key="4">
    <source>
        <dbReference type="EMBL" id="MBC8536744.1"/>
    </source>
</evidence>
<name>A0A926DG92_9FIRM</name>
<feature type="domain" description="YfjL-like C-terminal" evidence="2">
    <location>
        <begin position="115"/>
        <end position="222"/>
    </location>
</feature>
<sequence>MKRKTILRIFAGLLGFALIFFVLATANSALGNPISAMLAGRAARAHVAETYPGLDAEFERAVYDFKFGEYIVRVRSKTSPDTRFTLYCRRGEVRYDDYELRVGERRNTLDRLGEEYTTHVTPLVEGVGGLTAERITVFLEKSESTPPEVVLDMPFSKDLPLDYELMIGGAIDEATLARCAEILTELHQTMLKNNCRFSLYTLTLEGEGRSITVSGATPAQIESGELAALLERAAEQREPGTVDAKEADAPPPELVVHIREQ</sequence>
<dbReference type="Proteomes" id="UP000620366">
    <property type="component" value="Unassembled WGS sequence"/>
</dbReference>
<comment type="caution">
    <text evidence="4">The sequence shown here is derived from an EMBL/GenBank/DDBJ whole genome shotgun (WGS) entry which is preliminary data.</text>
</comment>
<evidence type="ECO:0000256" key="1">
    <source>
        <dbReference type="SAM" id="MobiDB-lite"/>
    </source>
</evidence>
<protein>
    <submittedName>
        <fullName evidence="4">Uncharacterized protein</fullName>
    </submittedName>
</protein>
<dbReference type="AlphaFoldDB" id="A0A926DG92"/>
<proteinExistence type="predicted"/>
<dbReference type="InterPro" id="IPR056905">
    <property type="entry name" value="YfjL_C"/>
</dbReference>
<gene>
    <name evidence="4" type="ORF">H8695_08605</name>
</gene>
<dbReference type="Pfam" id="PF25425">
    <property type="entry name" value="YfjL_N"/>
    <property type="match status" value="1"/>
</dbReference>
<feature type="region of interest" description="Disordered" evidence="1">
    <location>
        <begin position="233"/>
        <end position="261"/>
    </location>
</feature>
<evidence type="ECO:0000259" key="2">
    <source>
        <dbReference type="Pfam" id="PF24911"/>
    </source>
</evidence>
<evidence type="ECO:0000259" key="3">
    <source>
        <dbReference type="Pfam" id="PF25425"/>
    </source>
</evidence>
<dbReference type="RefSeq" id="WP_249300599.1">
    <property type="nucleotide sequence ID" value="NZ_JACRSP010000003.1"/>
</dbReference>